<evidence type="ECO:0000256" key="2">
    <source>
        <dbReference type="ARBA" id="ARBA00022737"/>
    </source>
</evidence>
<dbReference type="PROSITE" id="PS51450">
    <property type="entry name" value="LRR"/>
    <property type="match status" value="2"/>
</dbReference>
<dbReference type="AlphaFoldDB" id="A0AA86VEK7"/>
<reference evidence="3" key="1">
    <citation type="submission" date="2023-06" db="EMBL/GenBank/DDBJ databases">
        <authorList>
            <person name="Kurt Z."/>
        </authorList>
    </citation>
    <scope>NUCLEOTIDE SEQUENCE</scope>
</reference>
<proteinExistence type="predicted"/>
<dbReference type="PANTHER" id="PTHR46652:SF3">
    <property type="entry name" value="LEUCINE-RICH REPEAT-CONTAINING PROTEIN 9"/>
    <property type="match status" value="1"/>
</dbReference>
<evidence type="ECO:0000313" key="3">
    <source>
        <dbReference type="EMBL" id="CAI9964393.1"/>
    </source>
</evidence>
<organism evidence="3">
    <name type="scientific">Hexamita inflata</name>
    <dbReference type="NCBI Taxonomy" id="28002"/>
    <lineage>
        <taxon>Eukaryota</taxon>
        <taxon>Metamonada</taxon>
        <taxon>Diplomonadida</taxon>
        <taxon>Hexamitidae</taxon>
        <taxon>Hexamitinae</taxon>
        <taxon>Hexamita</taxon>
    </lineage>
</organism>
<dbReference type="SUPFAM" id="SSF52058">
    <property type="entry name" value="L domain-like"/>
    <property type="match status" value="1"/>
</dbReference>
<keyword evidence="5" id="KW-1185">Reference proteome</keyword>
<dbReference type="InterPro" id="IPR001611">
    <property type="entry name" value="Leu-rich_rpt"/>
</dbReference>
<keyword evidence="2" id="KW-0677">Repeat</keyword>
<dbReference type="SMART" id="SM00365">
    <property type="entry name" value="LRR_SD22"/>
    <property type="match status" value="5"/>
</dbReference>
<comment type="caution">
    <text evidence="3">The sequence shown here is derived from an EMBL/GenBank/DDBJ whole genome shotgun (WGS) entry which is preliminary data.</text>
</comment>
<name>A0AA86VEK7_9EUKA</name>
<dbReference type="EMBL" id="CATOUU010000976">
    <property type="protein sequence ID" value="CAI9964393.1"/>
    <property type="molecule type" value="Genomic_DNA"/>
</dbReference>
<dbReference type="InterPro" id="IPR032675">
    <property type="entry name" value="LRR_dom_sf"/>
</dbReference>
<evidence type="ECO:0000313" key="4">
    <source>
        <dbReference type="EMBL" id="CAL6069854.1"/>
    </source>
</evidence>
<keyword evidence="1" id="KW-0433">Leucine-rich repeat</keyword>
<reference evidence="4 5" key="2">
    <citation type="submission" date="2024-07" db="EMBL/GenBank/DDBJ databases">
        <authorList>
            <person name="Akdeniz Z."/>
        </authorList>
    </citation>
    <scope>NUCLEOTIDE SEQUENCE [LARGE SCALE GENOMIC DNA]</scope>
</reference>
<gene>
    <name evidence="3" type="ORF">HINF_LOCUS52038</name>
    <name evidence="4" type="ORF">HINF_LOCUS54177</name>
</gene>
<evidence type="ECO:0000256" key="1">
    <source>
        <dbReference type="ARBA" id="ARBA00022614"/>
    </source>
</evidence>
<dbReference type="Gene3D" id="3.80.10.10">
    <property type="entry name" value="Ribonuclease Inhibitor"/>
    <property type="match status" value="2"/>
</dbReference>
<dbReference type="PANTHER" id="PTHR46652">
    <property type="entry name" value="LEUCINE-RICH REPEAT AND IQ DOMAIN-CONTAINING PROTEIN 1-RELATED"/>
    <property type="match status" value="1"/>
</dbReference>
<evidence type="ECO:0000313" key="5">
    <source>
        <dbReference type="Proteomes" id="UP001642409"/>
    </source>
</evidence>
<accession>A0AA86VEK7</accession>
<dbReference type="InterPro" id="IPR050836">
    <property type="entry name" value="SDS22/Internalin_LRR"/>
</dbReference>
<dbReference type="EMBL" id="CAXDID020000280">
    <property type="protein sequence ID" value="CAL6069854.1"/>
    <property type="molecule type" value="Genomic_DNA"/>
</dbReference>
<dbReference type="Proteomes" id="UP001642409">
    <property type="component" value="Unassembled WGS sequence"/>
</dbReference>
<protein>
    <submittedName>
        <fullName evidence="3">Uncharacterized protein</fullName>
    </submittedName>
</protein>
<sequence>MSEKETSSITIKQKSDLLNYDISKYINIIVKDLHCTYLNEIPVHIQILTINNCGLTNLSQICCLDKLKCLEVSGNRIADISEIVYNLQLVHFDVSNNFVIKIEPVLALKKLKTLIIAGNMIKNLEPLVHHENFTSAWIQPQNEFTEMNVYNTLTPGSSEENVKEFIKNENQKHEQNEYIMKFIKELAPLVKNEHLEIKNNTKLKSLRFIDYLGINTLNIENCPNINFEYLPTKVKHLTITKSGLTSIDGLAKMTWLESLDVSDNLLLKCQPISNLKLLKKVVLSGNQIIDLKHVYDLPQLDWTQSIMEQNPIDITDYQKLSNADELLNIDKLNAQSNKNIIYDSQMARKYHSQVQNGELTIVNDYELTSIYFSQLIGVDSLYILRSVLIFPFSVVQQKYQRNQQLPAATYEISMGYKK</sequence>